<evidence type="ECO:0000313" key="3">
    <source>
        <dbReference type="EMBL" id="MDN3202853.1"/>
    </source>
</evidence>
<dbReference type="InterPro" id="IPR020569">
    <property type="entry name" value="UPF0029_Impact_CS"/>
</dbReference>
<reference evidence="3" key="1">
    <citation type="submission" date="2023-06" db="EMBL/GenBank/DDBJ databases">
        <title>Robiginitalea aurantiacus sp. nov. and Algoriphagus sediminis sp. nov., isolated from coastal sediment.</title>
        <authorList>
            <person name="Zhou Z.Y."/>
            <person name="An J."/>
            <person name="Jia Y.W."/>
            <person name="Du Z.J."/>
        </authorList>
    </citation>
    <scope>NUCLEOTIDE SEQUENCE</scope>
    <source>
        <strain evidence="3">C2-7</strain>
    </source>
</reference>
<evidence type="ECO:0000259" key="2">
    <source>
        <dbReference type="Pfam" id="PF01205"/>
    </source>
</evidence>
<comment type="caution">
    <text evidence="3">The sequence shown here is derived from an EMBL/GenBank/DDBJ whole genome shotgun (WGS) entry which is preliminary data.</text>
</comment>
<dbReference type="InterPro" id="IPR020568">
    <property type="entry name" value="Ribosomal_Su5_D2-typ_SF"/>
</dbReference>
<dbReference type="EMBL" id="JAUEPH010000001">
    <property type="protein sequence ID" value="MDN3202853.1"/>
    <property type="molecule type" value="Genomic_DNA"/>
</dbReference>
<dbReference type="PROSITE" id="PS00910">
    <property type="entry name" value="UPF0029"/>
    <property type="match status" value="1"/>
</dbReference>
<keyword evidence="4" id="KW-1185">Reference proteome</keyword>
<gene>
    <name evidence="3" type="ORF">QVH07_01775</name>
</gene>
<dbReference type="SUPFAM" id="SSF54211">
    <property type="entry name" value="Ribosomal protein S5 domain 2-like"/>
    <property type="match status" value="1"/>
</dbReference>
<name>A0ABT7Y8K1_9BACT</name>
<organism evidence="3 4">
    <name type="scientific">Algoriphagus sediminis</name>
    <dbReference type="NCBI Taxonomy" id="3057113"/>
    <lineage>
        <taxon>Bacteria</taxon>
        <taxon>Pseudomonadati</taxon>
        <taxon>Bacteroidota</taxon>
        <taxon>Cytophagia</taxon>
        <taxon>Cytophagales</taxon>
        <taxon>Cyclobacteriaceae</taxon>
        <taxon>Algoriphagus</taxon>
    </lineage>
</organism>
<accession>A0ABT7Y8K1</accession>
<dbReference type="RefSeq" id="WP_289998410.1">
    <property type="nucleotide sequence ID" value="NZ_JAUEPH010000001.1"/>
</dbReference>
<evidence type="ECO:0000313" key="4">
    <source>
        <dbReference type="Proteomes" id="UP001171916"/>
    </source>
</evidence>
<protein>
    <submittedName>
        <fullName evidence="3">YigZ family protein</fullName>
    </submittedName>
</protein>
<dbReference type="InterPro" id="IPR001498">
    <property type="entry name" value="Impact_N"/>
</dbReference>
<dbReference type="Proteomes" id="UP001171916">
    <property type="component" value="Unassembled WGS sequence"/>
</dbReference>
<comment type="similarity">
    <text evidence="1">Belongs to the IMPACT family.</text>
</comment>
<dbReference type="InterPro" id="IPR036956">
    <property type="entry name" value="Impact_N_sf"/>
</dbReference>
<dbReference type="Gene3D" id="3.30.230.30">
    <property type="entry name" value="Impact, N-terminal domain"/>
    <property type="match status" value="1"/>
</dbReference>
<dbReference type="Pfam" id="PF01205">
    <property type="entry name" value="Impact_N"/>
    <property type="match status" value="1"/>
</dbReference>
<dbReference type="InterPro" id="IPR023582">
    <property type="entry name" value="Impact"/>
</dbReference>
<dbReference type="PANTHER" id="PTHR16301:SF20">
    <property type="entry name" value="IMPACT FAMILY MEMBER YIGZ"/>
    <property type="match status" value="1"/>
</dbReference>
<sequence length="207" mass="23492">MNSEDLPSESDSFLTLSKSSSGLYKDRNSKFYFHAFPVRDEDEVKEKLIELKKEFYDAGHHCYAFMLGKDQELFRANDDGEPHNSAGIPILGQIKSANLTNVLIVVVRYFGGTKLGVSGLIQAYKTSAQMAIEANEIVEEFLMGSVTLQFPYPAMNEIMKLVKSLDLEITNQEMHLNCRMTIEMKASLEKEVLERLNLIREVEIIKS</sequence>
<feature type="domain" description="Impact N-terminal" evidence="2">
    <location>
        <begin position="27"/>
        <end position="132"/>
    </location>
</feature>
<proteinExistence type="inferred from homology"/>
<evidence type="ECO:0000256" key="1">
    <source>
        <dbReference type="ARBA" id="ARBA00007665"/>
    </source>
</evidence>
<dbReference type="PANTHER" id="PTHR16301">
    <property type="entry name" value="IMPACT-RELATED"/>
    <property type="match status" value="1"/>
</dbReference>